<dbReference type="InterPro" id="IPR014867">
    <property type="entry name" value="Spore_coat_CotH_CotH2/3/7"/>
</dbReference>
<evidence type="ECO:0000313" key="2">
    <source>
        <dbReference type="EMBL" id="KAG1551667.1"/>
    </source>
</evidence>
<dbReference type="AlphaFoldDB" id="A0A9P6YLQ4"/>
<sequence>MRPSIPSVWGSFSIICLLISVAYAVDVKYSVVAFPRDKQTVAVTINDKDYPLQNSSQYPNLFTGTAPFGPGYRYILLSGNSKIPEANNRTLPSNSISTGNEFFNRSKTVYNVPALPRAYNPFYLPFFSNMSRYNEVATLIINADTSGLKKILKNPKKDYSYVEVYNMTYIASNEIFTFQGAGIKTAGQSSKDYAKQSLKIKFNKFNKKGTKDSLYGRRKLKLRAEANEPTMIREKLLLDSLAAAGAATPSANWVRLYVNNEPFGLYLLTDGSFSGFTDNFINGGLHLNTTGATYKGNSMSESKGADLVYKGTSLSNYNTDDIYLLQEKNHANITDDNYMGPLIDFMQKLNSTILATDAQNLGNITDLIDSANQTMVQLAISFLTGSWDGVWYSASNYYLIQHLDTKRWFLVTFDFDETFGNGLEEPNLISVPYQNYTRSGTKRPLVDVFIKSPYYNVQFQDVLKRIIKRFFNPRVIKPRLDAWADMLREDIIWDRSLPYHSPGEKFKYTVDTFNKNLYSTVDDTIGVLEWISNRTAAVCQQLDFDDTDDLPPLPHYQINLPDV</sequence>
<keyword evidence="1" id="KW-0732">Signal</keyword>
<organism evidence="2 3">
    <name type="scientific">Rhizopus oryzae</name>
    <name type="common">Mucormycosis agent</name>
    <name type="synonym">Rhizopus arrhizus var. delemar</name>
    <dbReference type="NCBI Taxonomy" id="64495"/>
    <lineage>
        <taxon>Eukaryota</taxon>
        <taxon>Fungi</taxon>
        <taxon>Fungi incertae sedis</taxon>
        <taxon>Mucoromycota</taxon>
        <taxon>Mucoromycotina</taxon>
        <taxon>Mucoromycetes</taxon>
        <taxon>Mucorales</taxon>
        <taxon>Mucorineae</taxon>
        <taxon>Rhizopodaceae</taxon>
        <taxon>Rhizopus</taxon>
    </lineage>
</organism>
<dbReference type="EMBL" id="JAANIT010000132">
    <property type="protein sequence ID" value="KAG1551667.1"/>
    <property type="molecule type" value="Genomic_DNA"/>
</dbReference>
<dbReference type="PANTHER" id="PTHR40050">
    <property type="entry name" value="INNER SPORE COAT PROTEIN H"/>
    <property type="match status" value="1"/>
</dbReference>
<gene>
    <name evidence="2" type="ORF">G6F51_001700</name>
</gene>
<accession>A0A9P6YLQ4</accession>
<dbReference type="OMA" id="WISNRTE"/>
<evidence type="ECO:0008006" key="4">
    <source>
        <dbReference type="Google" id="ProtNLM"/>
    </source>
</evidence>
<dbReference type="SMR" id="A0A9P6YLQ4"/>
<comment type="caution">
    <text evidence="2">The sequence shown here is derived from an EMBL/GenBank/DDBJ whole genome shotgun (WGS) entry which is preliminary data.</text>
</comment>
<dbReference type="OrthoDB" id="10267127at2759"/>
<evidence type="ECO:0000256" key="1">
    <source>
        <dbReference type="SAM" id="SignalP"/>
    </source>
</evidence>
<evidence type="ECO:0000313" key="3">
    <source>
        <dbReference type="Proteomes" id="UP000717996"/>
    </source>
</evidence>
<feature type="chain" id="PRO_5040447794" description="Coth-domain-containing protein" evidence="1">
    <location>
        <begin position="25"/>
        <end position="563"/>
    </location>
</feature>
<feature type="signal peptide" evidence="1">
    <location>
        <begin position="1"/>
        <end position="24"/>
    </location>
</feature>
<dbReference type="Pfam" id="PF08757">
    <property type="entry name" value="CotH"/>
    <property type="match status" value="1"/>
</dbReference>
<dbReference type="PANTHER" id="PTHR40050:SF1">
    <property type="entry name" value="INNER SPORE COAT PROTEIN H"/>
    <property type="match status" value="1"/>
</dbReference>
<name>A0A9P6YLQ4_RHIOR</name>
<protein>
    <recommendedName>
        <fullName evidence="4">Coth-domain-containing protein</fullName>
    </recommendedName>
</protein>
<dbReference type="Proteomes" id="UP000717996">
    <property type="component" value="Unassembled WGS sequence"/>
</dbReference>
<reference evidence="2" key="1">
    <citation type="journal article" date="2020" name="Microb. Genom.">
        <title>Genetic diversity of clinical and environmental Mucorales isolates obtained from an investigation of mucormycosis cases among solid organ transplant recipients.</title>
        <authorList>
            <person name="Nguyen M.H."/>
            <person name="Kaul D."/>
            <person name="Muto C."/>
            <person name="Cheng S.J."/>
            <person name="Richter R.A."/>
            <person name="Bruno V.M."/>
            <person name="Liu G."/>
            <person name="Beyhan S."/>
            <person name="Sundermann A.J."/>
            <person name="Mounaud S."/>
            <person name="Pasculle A.W."/>
            <person name="Nierman W.C."/>
            <person name="Driscoll E."/>
            <person name="Cumbie R."/>
            <person name="Clancy C.J."/>
            <person name="Dupont C.L."/>
        </authorList>
    </citation>
    <scope>NUCLEOTIDE SEQUENCE</scope>
    <source>
        <strain evidence="2">GL16</strain>
    </source>
</reference>
<proteinExistence type="predicted"/>